<dbReference type="PANTHER" id="PTHR43280:SF2">
    <property type="entry name" value="HTH-TYPE TRANSCRIPTIONAL REGULATOR EXSA"/>
    <property type="match status" value="1"/>
</dbReference>
<dbReference type="RefSeq" id="WP_169662310.1">
    <property type="nucleotide sequence ID" value="NZ_CP076133.1"/>
</dbReference>
<evidence type="ECO:0000256" key="4">
    <source>
        <dbReference type="SAM" id="Phobius"/>
    </source>
</evidence>
<gene>
    <name evidence="6" type="ORF">KMW28_21505</name>
</gene>
<dbReference type="AlphaFoldDB" id="A0AAX1NEU0"/>
<dbReference type="KEGG" id="fya:KMW28_21505"/>
<dbReference type="InterPro" id="IPR018060">
    <property type="entry name" value="HTH_AraC"/>
</dbReference>
<evidence type="ECO:0000256" key="1">
    <source>
        <dbReference type="ARBA" id="ARBA00023015"/>
    </source>
</evidence>
<dbReference type="EMBL" id="CP076133">
    <property type="protein sequence ID" value="QWG05002.1"/>
    <property type="molecule type" value="Genomic_DNA"/>
</dbReference>
<keyword evidence="4" id="KW-1133">Transmembrane helix</keyword>
<dbReference type="PANTHER" id="PTHR43280">
    <property type="entry name" value="ARAC-FAMILY TRANSCRIPTIONAL REGULATOR"/>
    <property type="match status" value="1"/>
</dbReference>
<dbReference type="PROSITE" id="PS01124">
    <property type="entry name" value="HTH_ARAC_FAMILY_2"/>
    <property type="match status" value="1"/>
</dbReference>
<proteinExistence type="predicted"/>
<dbReference type="InterPro" id="IPR020449">
    <property type="entry name" value="Tscrpt_reg_AraC-type_HTH"/>
</dbReference>
<dbReference type="InterPro" id="IPR009057">
    <property type="entry name" value="Homeodomain-like_sf"/>
</dbReference>
<evidence type="ECO:0000313" key="7">
    <source>
        <dbReference type="Proteomes" id="UP000678679"/>
    </source>
</evidence>
<dbReference type="SMART" id="SM00342">
    <property type="entry name" value="HTH_ARAC"/>
    <property type="match status" value="1"/>
</dbReference>
<dbReference type="Gene3D" id="1.10.10.60">
    <property type="entry name" value="Homeodomain-like"/>
    <property type="match status" value="2"/>
</dbReference>
<dbReference type="PROSITE" id="PS00041">
    <property type="entry name" value="HTH_ARAC_FAMILY_1"/>
    <property type="match status" value="1"/>
</dbReference>
<dbReference type="Proteomes" id="UP000678679">
    <property type="component" value="Chromosome 2"/>
</dbReference>
<feature type="transmembrane region" description="Helical" evidence="4">
    <location>
        <begin position="12"/>
        <end position="33"/>
    </location>
</feature>
<reference evidence="6 7" key="1">
    <citation type="submission" date="2021-05" db="EMBL/GenBank/DDBJ databases">
        <title>Comparative genomic studies on the polysaccharide-degrading batcterial strains of the Flammeovirga genus.</title>
        <authorList>
            <person name="Zewei F."/>
            <person name="Zheng Z."/>
            <person name="Yu L."/>
            <person name="Ruyue G."/>
            <person name="Yanhong M."/>
            <person name="Yuanyuan C."/>
            <person name="Jingyan G."/>
            <person name="Wenjun H."/>
        </authorList>
    </citation>
    <scope>NUCLEOTIDE SEQUENCE [LARGE SCALE GENOMIC DNA]</scope>
    <source>
        <strain evidence="6 7">NBRC:100898</strain>
    </source>
</reference>
<protein>
    <submittedName>
        <fullName evidence="6">Helix-turn-helix domain-containing protein</fullName>
    </submittedName>
</protein>
<accession>A0AAX1NEU0</accession>
<feature type="transmembrane region" description="Helical" evidence="4">
    <location>
        <begin position="45"/>
        <end position="63"/>
    </location>
</feature>
<dbReference type="InterPro" id="IPR018062">
    <property type="entry name" value="HTH_AraC-typ_CS"/>
</dbReference>
<dbReference type="GO" id="GO:0003700">
    <property type="term" value="F:DNA-binding transcription factor activity"/>
    <property type="evidence" value="ECO:0007669"/>
    <property type="project" value="InterPro"/>
</dbReference>
<organism evidence="6 7">
    <name type="scientific">Flammeovirga yaeyamensis</name>
    <dbReference type="NCBI Taxonomy" id="367791"/>
    <lineage>
        <taxon>Bacteria</taxon>
        <taxon>Pseudomonadati</taxon>
        <taxon>Bacteroidota</taxon>
        <taxon>Cytophagia</taxon>
        <taxon>Cytophagales</taxon>
        <taxon>Flammeovirgaceae</taxon>
        <taxon>Flammeovirga</taxon>
    </lineage>
</organism>
<keyword evidence="3" id="KW-0804">Transcription</keyword>
<keyword evidence="4" id="KW-0812">Transmembrane</keyword>
<keyword evidence="4" id="KW-0472">Membrane</keyword>
<dbReference type="PRINTS" id="PR00032">
    <property type="entry name" value="HTHARAC"/>
</dbReference>
<evidence type="ECO:0000259" key="5">
    <source>
        <dbReference type="PROSITE" id="PS01124"/>
    </source>
</evidence>
<dbReference type="GO" id="GO:0043565">
    <property type="term" value="F:sequence-specific DNA binding"/>
    <property type="evidence" value="ECO:0007669"/>
    <property type="project" value="InterPro"/>
</dbReference>
<keyword evidence="1" id="KW-0805">Transcription regulation</keyword>
<dbReference type="SUPFAM" id="SSF46689">
    <property type="entry name" value="Homeodomain-like"/>
    <property type="match status" value="1"/>
</dbReference>
<evidence type="ECO:0000256" key="2">
    <source>
        <dbReference type="ARBA" id="ARBA00023125"/>
    </source>
</evidence>
<name>A0AAX1NEU0_9BACT</name>
<keyword evidence="7" id="KW-1185">Reference proteome</keyword>
<dbReference type="Pfam" id="PF12833">
    <property type="entry name" value="HTH_18"/>
    <property type="match status" value="1"/>
</dbReference>
<evidence type="ECO:0000313" key="6">
    <source>
        <dbReference type="EMBL" id="QWG05002.1"/>
    </source>
</evidence>
<keyword evidence="2" id="KW-0238">DNA-binding</keyword>
<evidence type="ECO:0000256" key="3">
    <source>
        <dbReference type="ARBA" id="ARBA00023163"/>
    </source>
</evidence>
<sequence length="204" mass="23664">MKRNLLAISNLLFRPTNLFLFSMLVLSVLFGMMELKVMETSEINIYQLIILLLILCLGVASRYKFEIPDRHNENVTAFVKKEKVEKEVIILKKVEELIQGRLFDAHLSVSDIEKEIGVSRPVLLNIFKNTKGTTVVDYIKKERIRKAKELLETTTLNISEIAYKIGYSDPKYFSKSFRKSNKMTPTQYRKFHNKLNTIGQVLNS</sequence>
<feature type="domain" description="HTH araC/xylS-type" evidence="5">
    <location>
        <begin position="92"/>
        <end position="191"/>
    </location>
</feature>